<comment type="caution">
    <text evidence="3">The sequence shown here is derived from an EMBL/GenBank/DDBJ whole genome shotgun (WGS) entry which is preliminary data.</text>
</comment>
<dbReference type="InterPro" id="IPR007167">
    <property type="entry name" value="Fe-transptr_FeoA-like"/>
</dbReference>
<dbReference type="SUPFAM" id="SSF50037">
    <property type="entry name" value="C-terminal domain of transcriptional repressors"/>
    <property type="match status" value="1"/>
</dbReference>
<reference evidence="3 4" key="1">
    <citation type="submission" date="2019-03" db="EMBL/GenBank/DDBJ databases">
        <title>Genomic Encyclopedia of Type Strains, Phase IV (KMG-IV): sequencing the most valuable type-strain genomes for metagenomic binning, comparative biology and taxonomic classification.</title>
        <authorList>
            <person name="Goeker M."/>
        </authorList>
    </citation>
    <scope>NUCLEOTIDE SEQUENCE [LARGE SCALE GENOMIC DNA]</scope>
    <source>
        <strain evidence="3 4">DSM 22362</strain>
    </source>
</reference>
<dbReference type="InterPro" id="IPR038157">
    <property type="entry name" value="FeoA_core_dom"/>
</dbReference>
<protein>
    <submittedName>
        <fullName evidence="3">Ferrous iron transport protein A</fullName>
    </submittedName>
</protein>
<dbReference type="PANTHER" id="PTHR42954">
    <property type="entry name" value="FE(2+) TRANSPORT PROTEIN A"/>
    <property type="match status" value="1"/>
</dbReference>
<evidence type="ECO:0000259" key="2">
    <source>
        <dbReference type="SMART" id="SM00899"/>
    </source>
</evidence>
<dbReference type="Gene3D" id="2.30.30.90">
    <property type="match status" value="1"/>
</dbReference>
<dbReference type="PANTHER" id="PTHR42954:SF1">
    <property type="entry name" value="FERROUS IRON TRANSPORTER FEOA DOMAIN-CONTAINING PROTEIN"/>
    <property type="match status" value="1"/>
</dbReference>
<organism evidence="3 4">
    <name type="scientific">Sphingobacterium alimentarium</name>
    <dbReference type="NCBI Taxonomy" id="797292"/>
    <lineage>
        <taxon>Bacteria</taxon>
        <taxon>Pseudomonadati</taxon>
        <taxon>Bacteroidota</taxon>
        <taxon>Sphingobacteriia</taxon>
        <taxon>Sphingobacteriales</taxon>
        <taxon>Sphingobacteriaceae</taxon>
        <taxon>Sphingobacterium</taxon>
    </lineage>
</organism>
<dbReference type="AlphaFoldDB" id="A0A4V2VUC6"/>
<dbReference type="InterPro" id="IPR052713">
    <property type="entry name" value="FeoA"/>
</dbReference>
<sequence>MQDKIALDKLNKGDEAIIDSFANDSLPAKFYELGFAPGSIIKVKHKAPFNGPICINILHDDSLIAIRKSEAALILARKK</sequence>
<dbReference type="SMART" id="SM00899">
    <property type="entry name" value="FeoA"/>
    <property type="match status" value="1"/>
</dbReference>
<gene>
    <name evidence="3" type="ORF">EDC17_10113</name>
</gene>
<accession>A0A4V2VUC6</accession>
<dbReference type="RefSeq" id="WP_132777178.1">
    <property type="nucleotide sequence ID" value="NZ_SMBZ01000011.1"/>
</dbReference>
<evidence type="ECO:0000256" key="1">
    <source>
        <dbReference type="ARBA" id="ARBA00023004"/>
    </source>
</evidence>
<dbReference type="Pfam" id="PF04023">
    <property type="entry name" value="FeoA"/>
    <property type="match status" value="1"/>
</dbReference>
<name>A0A4V2VUC6_9SPHI</name>
<dbReference type="OrthoDB" id="9811076at2"/>
<proteinExistence type="predicted"/>
<dbReference type="InterPro" id="IPR008988">
    <property type="entry name" value="Transcriptional_repressor_C"/>
</dbReference>
<evidence type="ECO:0000313" key="3">
    <source>
        <dbReference type="EMBL" id="TCV17086.1"/>
    </source>
</evidence>
<keyword evidence="4" id="KW-1185">Reference proteome</keyword>
<feature type="domain" description="Ferrous iron transporter FeoA-like" evidence="2">
    <location>
        <begin position="5"/>
        <end position="78"/>
    </location>
</feature>
<evidence type="ECO:0000313" key="4">
    <source>
        <dbReference type="Proteomes" id="UP000295197"/>
    </source>
</evidence>
<dbReference type="EMBL" id="SMBZ01000011">
    <property type="protein sequence ID" value="TCV17086.1"/>
    <property type="molecule type" value="Genomic_DNA"/>
</dbReference>
<dbReference type="GO" id="GO:0046914">
    <property type="term" value="F:transition metal ion binding"/>
    <property type="evidence" value="ECO:0007669"/>
    <property type="project" value="InterPro"/>
</dbReference>
<dbReference type="Proteomes" id="UP000295197">
    <property type="component" value="Unassembled WGS sequence"/>
</dbReference>
<keyword evidence="1" id="KW-0408">Iron</keyword>